<sequence length="300" mass="32533">MARKGCSLMVKSVRSAISRHPAAAERFFSYSQILLGAIIAGAAYPLFMTPNHIAPGGITGIATILNHLMGWRVGAVSLILNIPLFLISFRAMGRIFAFRSIIATLLFTLFIDILPLQPMTHDPLLGALYGGVMLGAGLGLIMRGGATTGGSDMIARMVHKRFQFISTGSFLFAIDCAVVISAGFLIGTSEALYALINIFLSAKVMDTVIVGFSSNKACFVMSARWQEIADRVMRDMDRGVTLLTARGAYTGTERPTLLCVISRSEIMTFKRILHEEDENAFVIIVEAHEAIGDGFSVMEK</sequence>
<reference evidence="1" key="1">
    <citation type="submission" date="2017-04" db="EMBL/GenBank/DDBJ databases">
        <authorList>
            <person name="Varghese N."/>
            <person name="Submissions S."/>
        </authorList>
    </citation>
    <scope>NUCLEOTIDE SEQUENCE</scope>
    <source>
        <strain evidence="1">WTE2008</strain>
    </source>
</reference>
<accession>A0AC61PJK2</accession>
<evidence type="ECO:0000313" key="2">
    <source>
        <dbReference type="Proteomes" id="UP000192328"/>
    </source>
</evidence>
<organism evidence="1 2">
    <name type="scientific">Aristaeella lactis</name>
    <dbReference type="NCBI Taxonomy" id="3046383"/>
    <lineage>
        <taxon>Bacteria</taxon>
        <taxon>Bacillati</taxon>
        <taxon>Bacillota</taxon>
        <taxon>Clostridia</taxon>
        <taxon>Eubacteriales</taxon>
        <taxon>Aristaeellaceae</taxon>
        <taxon>Aristaeella</taxon>
    </lineage>
</organism>
<dbReference type="Proteomes" id="UP000192328">
    <property type="component" value="Unassembled WGS sequence"/>
</dbReference>
<dbReference type="EMBL" id="FWXZ01000002">
    <property type="protein sequence ID" value="SMC48541.1"/>
    <property type="molecule type" value="Genomic_DNA"/>
</dbReference>
<name>A0AC61PJK2_9FIRM</name>
<evidence type="ECO:0000313" key="1">
    <source>
        <dbReference type="EMBL" id="SMC48541.1"/>
    </source>
</evidence>
<proteinExistence type="predicted"/>
<gene>
    <name evidence="1" type="ORF">SAMN06297397_1000</name>
</gene>
<protein>
    <submittedName>
        <fullName evidence="1">Uncharacterized membrane-anchored protein YitT, contains DUF161 and DUF2179 domains</fullName>
    </submittedName>
</protein>
<comment type="caution">
    <text evidence="1">The sequence shown here is derived from an EMBL/GenBank/DDBJ whole genome shotgun (WGS) entry which is preliminary data.</text>
</comment>
<keyword evidence="2" id="KW-1185">Reference proteome</keyword>